<keyword evidence="1" id="KW-0732">Signal</keyword>
<reference evidence="3" key="1">
    <citation type="submission" date="2016-11" db="UniProtKB">
        <authorList>
            <consortium name="WormBaseParasite"/>
        </authorList>
    </citation>
    <scope>IDENTIFICATION</scope>
</reference>
<keyword evidence="2" id="KW-1185">Reference proteome</keyword>
<feature type="chain" id="PRO_5009312681" evidence="1">
    <location>
        <begin position="20"/>
        <end position="73"/>
    </location>
</feature>
<evidence type="ECO:0000256" key="1">
    <source>
        <dbReference type="SAM" id="SignalP"/>
    </source>
</evidence>
<protein>
    <submittedName>
        <fullName evidence="3">Uncharacterized protein</fullName>
    </submittedName>
</protein>
<dbReference type="AlphaFoldDB" id="A0A1I7YWQ2"/>
<accession>A0A1I7YWQ2</accession>
<organism evidence="2 3">
    <name type="scientific">Steinernema glaseri</name>
    <dbReference type="NCBI Taxonomy" id="37863"/>
    <lineage>
        <taxon>Eukaryota</taxon>
        <taxon>Metazoa</taxon>
        <taxon>Ecdysozoa</taxon>
        <taxon>Nematoda</taxon>
        <taxon>Chromadorea</taxon>
        <taxon>Rhabditida</taxon>
        <taxon>Tylenchina</taxon>
        <taxon>Panagrolaimomorpha</taxon>
        <taxon>Strongyloidoidea</taxon>
        <taxon>Steinernematidae</taxon>
        <taxon>Steinernema</taxon>
    </lineage>
</organism>
<evidence type="ECO:0000313" key="2">
    <source>
        <dbReference type="Proteomes" id="UP000095287"/>
    </source>
</evidence>
<name>A0A1I7YWQ2_9BILA</name>
<evidence type="ECO:0000313" key="3">
    <source>
        <dbReference type="WBParaSite" id="L893_g20468.t1"/>
    </source>
</evidence>
<feature type="signal peptide" evidence="1">
    <location>
        <begin position="1"/>
        <end position="19"/>
    </location>
</feature>
<sequence>MARLSVLLLLSAFVAFSICSPLHPEFGYQVVSEDTIDLLGASESTFSLPNAKVDHELKTKDLKSCWMKNIGVH</sequence>
<dbReference type="Proteomes" id="UP000095287">
    <property type="component" value="Unplaced"/>
</dbReference>
<dbReference type="WBParaSite" id="L893_g20468.t1">
    <property type="protein sequence ID" value="L893_g20468.t1"/>
    <property type="gene ID" value="L893_g20468"/>
</dbReference>
<proteinExistence type="predicted"/>